<accession>A0ABU5WM74</accession>
<dbReference type="CDD" id="cd09117">
    <property type="entry name" value="PLDc_Bfil_DEXD_like"/>
    <property type="match status" value="1"/>
</dbReference>
<reference evidence="1 2" key="1">
    <citation type="journal article" date="2023" name="Front. Microbiol.">
        <title>Genomic analyses of Burkholderia respiratory isolates indicates two evolutionarily distinct B. anthina clades.</title>
        <authorList>
            <person name="Pham A."/>
            <person name="Volmer J.G."/>
            <person name="Chambers D.C."/>
            <person name="Smith D.J."/>
            <person name="Reid D.W."/>
            <person name="Burr L."/>
            <person name="Wells T.J."/>
        </authorList>
    </citation>
    <scope>NUCLEOTIDE SEQUENCE [LARGE SCALE GENOMIC DNA]</scope>
    <source>
        <strain evidence="1 2">BCCIQ07A</strain>
    </source>
</reference>
<keyword evidence="2" id="KW-1185">Reference proteome</keyword>
<gene>
    <name evidence="1" type="ORF">SB593_10690</name>
</gene>
<dbReference type="RefSeq" id="WP_089465256.1">
    <property type="nucleotide sequence ID" value="NZ_JAWRKY010000005.1"/>
</dbReference>
<comment type="caution">
    <text evidence="1">The sequence shown here is derived from an EMBL/GenBank/DDBJ whole genome shotgun (WGS) entry which is preliminary data.</text>
</comment>
<evidence type="ECO:0000313" key="1">
    <source>
        <dbReference type="EMBL" id="MEB2579423.1"/>
    </source>
</evidence>
<dbReference type="Proteomes" id="UP001304467">
    <property type="component" value="Unassembled WGS sequence"/>
</dbReference>
<name>A0ABU5WM74_9BURK</name>
<organism evidence="1 2">
    <name type="scientific">Burkholderia anthinoferrum</name>
    <dbReference type="NCBI Taxonomy" id="3090833"/>
    <lineage>
        <taxon>Bacteria</taxon>
        <taxon>Pseudomonadati</taxon>
        <taxon>Pseudomonadota</taxon>
        <taxon>Betaproteobacteria</taxon>
        <taxon>Burkholderiales</taxon>
        <taxon>Burkholderiaceae</taxon>
        <taxon>Burkholderia</taxon>
    </lineage>
</organism>
<evidence type="ECO:0008006" key="3">
    <source>
        <dbReference type="Google" id="ProtNLM"/>
    </source>
</evidence>
<dbReference type="EMBL" id="JAWRLE010000013">
    <property type="protein sequence ID" value="MEB2579423.1"/>
    <property type="molecule type" value="Genomic_DNA"/>
</dbReference>
<evidence type="ECO:0000313" key="2">
    <source>
        <dbReference type="Proteomes" id="UP001304467"/>
    </source>
</evidence>
<protein>
    <recommendedName>
        <fullName evidence="3">Phospholipase D-like domain-containing protein</fullName>
    </recommendedName>
</protein>
<sequence>MKFIHGSDIQRGLREISPSHIAVAYVGIDWKTYVAPENLKDIVLSPTVGTNPAAIVEIAEVVGWEQVHFLDNLHAKIYLGERGAAVGSFNLTANGLSAEGLQEVGFIVDDAPALAELRARLDDYRQQADMAYPTTVAKLARLAELRTKWDRAIKQGVIRNDAKVTTLDAYRPVSTDEIYVCWVSGKITYTDQIVSHRTVNSTVSFLESDTVQPDRWILCWVPRVDGHPDERCRPYWQHIDEVIEGGAHEAPYTKAAVERIGRAELPPPFELTDAAVHALYAVLNSGEFPEFLYDQETWSVDRTLPRLPAFLQALGKVAQQEAATSETDETPDTETVSHDVLAREFGARIREAMDISIQRKYVKAGVIEGLMATYEPVTLAKRLVKPGFGIKGGLKSLARYNALHLSFESIMLEPRFAPLFNKNDLECAEFNLREARSANQ</sequence>
<proteinExistence type="predicted"/>